<sequence>MPGGDNWNEENHSNHTEICDNTFGSSEAKLASILGTTVIQPGCLSLTPGPFSLVDNNVEWYALKLMTGQESKMTPADHQQLQQDFLMWNDRNPVTCRWKDCKNPDVILGLFKKHMKDHLSTELISGVNKTKCIWTKDDQSICGVSLDSTKWDVIGHIMGFHLGGKDGQLSKLTPSPNVKGPLTTIYIGVFGLHPLCNPKLYLFDTTDKDLKTHRDDQNNEYPQIVVHNSLRDRNIFYCTILTILTSTSSVVPLDTPRRPLKALAS</sequence>
<evidence type="ECO:0000313" key="1">
    <source>
        <dbReference type="EMBL" id="EFA84494.1"/>
    </source>
</evidence>
<proteinExistence type="predicted"/>
<organism evidence="1 2">
    <name type="scientific">Heterostelium pallidum (strain ATCC 26659 / Pp 5 / PN500)</name>
    <name type="common">Cellular slime mold</name>
    <name type="synonym">Polysphondylium pallidum</name>
    <dbReference type="NCBI Taxonomy" id="670386"/>
    <lineage>
        <taxon>Eukaryota</taxon>
        <taxon>Amoebozoa</taxon>
        <taxon>Evosea</taxon>
        <taxon>Eumycetozoa</taxon>
        <taxon>Dictyostelia</taxon>
        <taxon>Acytosteliales</taxon>
        <taxon>Acytosteliaceae</taxon>
        <taxon>Heterostelium</taxon>
    </lineage>
</organism>
<gene>
    <name evidence="1" type="ORF">PPL_02528</name>
</gene>
<protein>
    <submittedName>
        <fullName evidence="1">Uncharacterized protein</fullName>
    </submittedName>
</protein>
<reference evidence="1 2" key="1">
    <citation type="journal article" date="2011" name="Genome Res.">
        <title>Phylogeny-wide analysis of social amoeba genomes highlights ancient origins for complex intercellular communication.</title>
        <authorList>
            <person name="Heidel A.J."/>
            <person name="Lawal H.M."/>
            <person name="Felder M."/>
            <person name="Schilde C."/>
            <person name="Helps N.R."/>
            <person name="Tunggal B."/>
            <person name="Rivero F."/>
            <person name="John U."/>
            <person name="Schleicher M."/>
            <person name="Eichinger L."/>
            <person name="Platzer M."/>
            <person name="Noegel A.A."/>
            <person name="Schaap P."/>
            <person name="Gloeckner G."/>
        </authorList>
    </citation>
    <scope>NUCLEOTIDE SEQUENCE [LARGE SCALE GENOMIC DNA]</scope>
    <source>
        <strain evidence="2">ATCC 26659 / Pp 5 / PN500</strain>
    </source>
</reference>
<name>D3B2B9_HETP5</name>
<dbReference type="AlphaFoldDB" id="D3B2B9"/>
<dbReference type="Proteomes" id="UP000001396">
    <property type="component" value="Unassembled WGS sequence"/>
</dbReference>
<dbReference type="EMBL" id="ADBJ01000009">
    <property type="protein sequence ID" value="EFA84494.1"/>
    <property type="molecule type" value="Genomic_DNA"/>
</dbReference>
<evidence type="ECO:0000313" key="2">
    <source>
        <dbReference type="Proteomes" id="UP000001396"/>
    </source>
</evidence>
<dbReference type="GeneID" id="31358053"/>
<accession>D3B2B9</accession>
<dbReference type="RefSeq" id="XP_020436608.1">
    <property type="nucleotide sequence ID" value="XM_020573513.1"/>
</dbReference>
<keyword evidence="2" id="KW-1185">Reference proteome</keyword>
<dbReference type="InParanoid" id="D3B2B9"/>
<comment type="caution">
    <text evidence="1">The sequence shown here is derived from an EMBL/GenBank/DDBJ whole genome shotgun (WGS) entry which is preliminary data.</text>
</comment>